<evidence type="ECO:0000256" key="3">
    <source>
        <dbReference type="ARBA" id="ARBA00023186"/>
    </source>
</evidence>
<dbReference type="GO" id="GO:0000166">
    <property type="term" value="F:nucleotide binding"/>
    <property type="evidence" value="ECO:0007669"/>
    <property type="project" value="UniProtKB-KW"/>
</dbReference>
<dbReference type="Gene3D" id="3.30.1220.10">
    <property type="entry name" value="CobW-like, C-terminal domain"/>
    <property type="match status" value="1"/>
</dbReference>
<dbReference type="GO" id="GO:0005737">
    <property type="term" value="C:cytoplasm"/>
    <property type="evidence" value="ECO:0007669"/>
    <property type="project" value="TreeGrafter"/>
</dbReference>
<comment type="catalytic activity">
    <reaction evidence="6">
        <text>GTP + H2O = GDP + phosphate + H(+)</text>
        <dbReference type="Rhea" id="RHEA:19669"/>
        <dbReference type="ChEBI" id="CHEBI:15377"/>
        <dbReference type="ChEBI" id="CHEBI:15378"/>
        <dbReference type="ChEBI" id="CHEBI:37565"/>
        <dbReference type="ChEBI" id="CHEBI:43474"/>
        <dbReference type="ChEBI" id="CHEBI:58189"/>
    </reaction>
    <physiologicalReaction direction="left-to-right" evidence="6">
        <dbReference type="Rhea" id="RHEA:19670"/>
    </physiologicalReaction>
</comment>
<dbReference type="InterPro" id="IPR011629">
    <property type="entry name" value="CobW-like_C"/>
</dbReference>
<dbReference type="InterPro" id="IPR036627">
    <property type="entry name" value="CobW-likC_sf"/>
</dbReference>
<dbReference type="OrthoDB" id="9808822at2"/>
<keyword evidence="1" id="KW-0547">Nucleotide-binding</keyword>
<dbReference type="EMBL" id="LGIA01000148">
    <property type="protein sequence ID" value="KOH45113.1"/>
    <property type="molecule type" value="Genomic_DNA"/>
</dbReference>
<dbReference type="InterPro" id="IPR003495">
    <property type="entry name" value="CobW/HypB/UreG_nucleotide-bd"/>
</dbReference>
<keyword evidence="2" id="KW-0378">Hydrolase</keyword>
<dbReference type="GO" id="GO:0016787">
    <property type="term" value="F:hydrolase activity"/>
    <property type="evidence" value="ECO:0007669"/>
    <property type="project" value="UniProtKB-KW"/>
</dbReference>
<evidence type="ECO:0000259" key="7">
    <source>
        <dbReference type="Pfam" id="PF02492"/>
    </source>
</evidence>
<dbReference type="PANTHER" id="PTHR13748">
    <property type="entry name" value="COBW-RELATED"/>
    <property type="match status" value="1"/>
</dbReference>
<dbReference type="Proteomes" id="UP000036958">
    <property type="component" value="Unassembled WGS sequence"/>
</dbReference>
<evidence type="ECO:0008006" key="11">
    <source>
        <dbReference type="Google" id="ProtNLM"/>
    </source>
</evidence>
<dbReference type="InterPro" id="IPR051316">
    <property type="entry name" value="Zinc-reg_GTPase_activator"/>
</dbReference>
<evidence type="ECO:0000259" key="8">
    <source>
        <dbReference type="Pfam" id="PF07683"/>
    </source>
</evidence>
<gene>
    <name evidence="9" type="ORF">NC99_19750</name>
</gene>
<evidence type="ECO:0000256" key="5">
    <source>
        <dbReference type="ARBA" id="ARBA00045658"/>
    </source>
</evidence>
<evidence type="ECO:0000313" key="10">
    <source>
        <dbReference type="Proteomes" id="UP000036958"/>
    </source>
</evidence>
<name>A0A0L8V9R1_9BACT</name>
<evidence type="ECO:0000256" key="1">
    <source>
        <dbReference type="ARBA" id="ARBA00022741"/>
    </source>
</evidence>
<dbReference type="CDD" id="cd03112">
    <property type="entry name" value="CobW-like"/>
    <property type="match status" value="1"/>
</dbReference>
<evidence type="ECO:0000256" key="4">
    <source>
        <dbReference type="ARBA" id="ARBA00034320"/>
    </source>
</evidence>
<comment type="function">
    <text evidence="5">Zinc chaperone that directly transfers zinc cofactor to target proteins, thereby activating them. Zinc is transferred from the CXCC motif in the GTPase domain to the zinc binding site in target proteins in a process requiring GTP hydrolysis.</text>
</comment>
<keyword evidence="10" id="KW-1185">Reference proteome</keyword>
<evidence type="ECO:0000313" key="9">
    <source>
        <dbReference type="EMBL" id="KOH45113.1"/>
    </source>
</evidence>
<dbReference type="SUPFAM" id="SSF52540">
    <property type="entry name" value="P-loop containing nucleoside triphosphate hydrolases"/>
    <property type="match status" value="1"/>
</dbReference>
<dbReference type="AlphaFoldDB" id="A0A0L8V9R1"/>
<feature type="domain" description="CobW/HypB/UreG nucleotide-binding" evidence="7">
    <location>
        <begin position="8"/>
        <end position="183"/>
    </location>
</feature>
<organism evidence="9 10">
    <name type="scientific">Sunxiuqinia dokdonensis</name>
    <dbReference type="NCBI Taxonomy" id="1409788"/>
    <lineage>
        <taxon>Bacteria</taxon>
        <taxon>Pseudomonadati</taxon>
        <taxon>Bacteroidota</taxon>
        <taxon>Bacteroidia</taxon>
        <taxon>Marinilabiliales</taxon>
        <taxon>Prolixibacteraceae</taxon>
        <taxon>Sunxiuqinia</taxon>
    </lineage>
</organism>
<sequence length="325" mass="36813">MKLDKKIPVVIVTGFLGAGKTTFINEVIRNHQHLKLALVENEFGQQSIDQDLIVGMRSENIFDLSNGCICCSISNEFSLTLLDLAEKAGEIDYLLIETTGVADLSNVIKPFYADQELKEKYTLAGSVCLVDAQNFEQQMSDREQQLQVILSDLLIINKTDLVSETTLAEITKRLSAWNGTAETIATKFGKDNDFQLDNFAETVQGRLEQKMAEPFMFRLVESKKYTTFTHEFSGHIKLERFKYWFDYFAAINQLQIYRIKGILFTHESPNKIVVQSVGGGTSYSEGSLIMPGEAPKNRLVFIGKEIDFERIAYELNKYLAKDLNP</sequence>
<dbReference type="Pfam" id="PF07683">
    <property type="entry name" value="CobW_C"/>
    <property type="match status" value="1"/>
</dbReference>
<dbReference type="Gene3D" id="3.40.50.300">
    <property type="entry name" value="P-loop containing nucleotide triphosphate hydrolases"/>
    <property type="match status" value="1"/>
</dbReference>
<keyword evidence="3" id="KW-0143">Chaperone</keyword>
<dbReference type="STRING" id="1409788.NC99_19750"/>
<proteinExistence type="inferred from homology"/>
<comment type="similarity">
    <text evidence="4">Belongs to the SIMIBI class G3E GTPase family. ZNG1 subfamily.</text>
</comment>
<dbReference type="RefSeq" id="WP_053182581.1">
    <property type="nucleotide sequence ID" value="NZ_LGIA01000148.1"/>
</dbReference>
<dbReference type="Pfam" id="PF02492">
    <property type="entry name" value="cobW"/>
    <property type="match status" value="1"/>
</dbReference>
<reference evidence="10" key="1">
    <citation type="submission" date="2015-07" db="EMBL/GenBank/DDBJ databases">
        <title>Genome sequencing of Sunxiuqinia dokdonensis strain SK.</title>
        <authorList>
            <person name="Ahn S."/>
            <person name="Kim B.-C."/>
        </authorList>
    </citation>
    <scope>NUCLEOTIDE SEQUENCE [LARGE SCALE GENOMIC DNA]</scope>
    <source>
        <strain evidence="10">SK</strain>
    </source>
</reference>
<evidence type="ECO:0000256" key="2">
    <source>
        <dbReference type="ARBA" id="ARBA00022801"/>
    </source>
</evidence>
<dbReference type="PATRIC" id="fig|1409788.3.peg.2043"/>
<comment type="caution">
    <text evidence="9">The sequence shown here is derived from an EMBL/GenBank/DDBJ whole genome shotgun (WGS) entry which is preliminary data.</text>
</comment>
<accession>A0A0L8V9R1</accession>
<protein>
    <recommendedName>
        <fullName evidence="11">CobW C-terminal domain-containing protein</fullName>
    </recommendedName>
</protein>
<feature type="domain" description="CobW C-terminal" evidence="8">
    <location>
        <begin position="226"/>
        <end position="317"/>
    </location>
</feature>
<dbReference type="InterPro" id="IPR027417">
    <property type="entry name" value="P-loop_NTPase"/>
</dbReference>
<dbReference type="PANTHER" id="PTHR13748:SF62">
    <property type="entry name" value="COBW DOMAIN-CONTAINING PROTEIN"/>
    <property type="match status" value="1"/>
</dbReference>
<dbReference type="SUPFAM" id="SSF90002">
    <property type="entry name" value="Hypothetical protein YjiA, C-terminal domain"/>
    <property type="match status" value="1"/>
</dbReference>
<evidence type="ECO:0000256" key="6">
    <source>
        <dbReference type="ARBA" id="ARBA00049117"/>
    </source>
</evidence>